<dbReference type="AlphaFoldDB" id="A0A0K6GAC8"/>
<accession>A0A0K6GAC8</accession>
<protein>
    <submittedName>
        <fullName evidence="2">Bifunctional uridylyltransferase/uridylyl-removing enzyme</fullName>
    </submittedName>
</protein>
<dbReference type="InterPro" id="IPR040521">
    <property type="entry name" value="KDZ"/>
</dbReference>
<dbReference type="EMBL" id="CYGV01001569">
    <property type="protein sequence ID" value="CUA75567.1"/>
    <property type="molecule type" value="Genomic_DNA"/>
</dbReference>
<proteinExistence type="predicted"/>
<feature type="compositionally biased region" description="Polar residues" evidence="1">
    <location>
        <begin position="403"/>
        <end position="413"/>
    </location>
</feature>
<name>A0A0K6GAC8_9AGAM</name>
<feature type="region of interest" description="Disordered" evidence="1">
    <location>
        <begin position="401"/>
        <end position="422"/>
    </location>
</feature>
<evidence type="ECO:0000313" key="3">
    <source>
        <dbReference type="Proteomes" id="UP000044841"/>
    </source>
</evidence>
<organism evidence="2 3">
    <name type="scientific">Rhizoctonia solani</name>
    <dbReference type="NCBI Taxonomy" id="456999"/>
    <lineage>
        <taxon>Eukaryota</taxon>
        <taxon>Fungi</taxon>
        <taxon>Dikarya</taxon>
        <taxon>Basidiomycota</taxon>
        <taxon>Agaricomycotina</taxon>
        <taxon>Agaricomycetes</taxon>
        <taxon>Cantharellales</taxon>
        <taxon>Ceratobasidiaceae</taxon>
        <taxon>Rhizoctonia</taxon>
    </lineage>
</organism>
<reference evidence="2 3" key="1">
    <citation type="submission" date="2015-07" db="EMBL/GenBank/DDBJ databases">
        <authorList>
            <person name="Noorani M."/>
        </authorList>
    </citation>
    <scope>NUCLEOTIDE SEQUENCE [LARGE SCALE GENOMIC DNA]</scope>
    <source>
        <strain evidence="2">BBA 69670</strain>
    </source>
</reference>
<evidence type="ECO:0000256" key="1">
    <source>
        <dbReference type="SAM" id="MobiDB-lite"/>
    </source>
</evidence>
<sequence length="866" mass="99317">MPKRARNDKAFSTPVANDIIYHNEPTISQSSQTTSNIHWFDERRPLLQPLPEQMRVGQRRKFAPRKMAFKVGSVGQEKRYERFIAPPGCKDRGTSSTAAEYWPDLEGGWEDIEDPGPTQTQVYASEAVSEKTEKDVKDRYRELIYTHRRFLHVLNLRQAGHLFDNHPSELKPGDQALPCGFCPRPGYNFEWSEVSSKERVWFRLPVSYDGNTRSVRKDKKVDAGDIALSDGLGYSLEKAPAKQWTIENRGFQRTEKPKCDHHKAGNDTSVRFLGRDVTGMGAFTCASHGCFIPGGTVDFYRGELFIYADLGFAGFYKYMTMGGKLDILMTYDVMCHWIVKFRERAKNLPPNLAIPPELNLIVAIPKWHLAGHNPECYVRYSLDHTQHAGRIDGEGPERVWAHQNESSGSTSEQGPGMRTDSVNNIGRDWNFEVQCRLRDNLPAKYRKALGEYLKQKSVHDDLTKTFDDETIKEWEGESLEPFQDVKGNWLSPLMDPIFSNGNFQTSIQDEKEKEAPTARVAGRRPGATRWLSSGIELEHSFQNTREKYLASGKNPTRKQKSDVDHKRLALRDRMVAHETKRAAFMGETEAPDHPSYSPTIEDWMENTMIIMPSSFTPETIASAGLSSLGELEVQLRSATCRDALESLRELLGAKAFALNYKTRQARAQGAMTRARSTIENQSDQIQKTRWRYNNSRDALIRLGHIKDDDEVFKLITDNDTRTLKEYIEETSRGVGQGHAVISWIWRNTVVRNDGQWEINVLRTEWFRSRERYKRWQEQLVLLKREMVMGIRSNVKQREIWNWKAEQPSTSATPGMASYALAKSEWFGKFAASLYKAFDKYLKDDTVELEWCSAWLANNVNEDGLIM</sequence>
<dbReference type="Pfam" id="PF18758">
    <property type="entry name" value="KDZ"/>
    <property type="match status" value="1"/>
</dbReference>
<dbReference type="GO" id="GO:0016779">
    <property type="term" value="F:nucleotidyltransferase activity"/>
    <property type="evidence" value="ECO:0007669"/>
    <property type="project" value="UniProtKB-KW"/>
</dbReference>
<keyword evidence="3" id="KW-1185">Reference proteome</keyword>
<evidence type="ECO:0000313" key="2">
    <source>
        <dbReference type="EMBL" id="CUA75567.1"/>
    </source>
</evidence>
<keyword evidence="2" id="KW-0548">Nucleotidyltransferase</keyword>
<gene>
    <name evidence="2" type="ORF">RSOLAG22IIIB_11830</name>
</gene>
<keyword evidence="2" id="KW-0808">Transferase</keyword>
<dbReference type="Proteomes" id="UP000044841">
    <property type="component" value="Unassembled WGS sequence"/>
</dbReference>